<sequence>MKSREHKVTTYNLREGIYMVKSPIQVSGTGNNVYTLRINNKSCSCGKWQRYTLPCSHVLAVCRENESRADTYVTKIYSRQTYRITYQANFHPVLSENFWRDVPFNLTFYPSNMKKERDKKQDKRFQRKWIIEILILPQDVADVACWDIIEKIVIILDQASISSLWRTLLRRPSFNFKFVVDLTSTFGANFYFSIMEIKDYDKPHRHIFIIDTQRGSRTRPLSVEVFPALIEVSRIGTYDTSKAIKVKLPSSTRTLPTIRVGSSSKAPKKTSALTIPKANPPCNASNPIMIASGSQSNTDVDGNHH</sequence>
<name>A0ACC0AK51_CATRO</name>
<reference evidence="2" key="1">
    <citation type="journal article" date="2023" name="Nat. Plants">
        <title>Single-cell RNA sequencing provides a high-resolution roadmap for understanding the multicellular compartmentation of specialized metabolism.</title>
        <authorList>
            <person name="Sun S."/>
            <person name="Shen X."/>
            <person name="Li Y."/>
            <person name="Li Y."/>
            <person name="Wang S."/>
            <person name="Li R."/>
            <person name="Zhang H."/>
            <person name="Shen G."/>
            <person name="Guo B."/>
            <person name="Wei J."/>
            <person name="Xu J."/>
            <person name="St-Pierre B."/>
            <person name="Chen S."/>
            <person name="Sun C."/>
        </authorList>
    </citation>
    <scope>NUCLEOTIDE SEQUENCE [LARGE SCALE GENOMIC DNA]</scope>
</reference>
<accession>A0ACC0AK51</accession>
<keyword evidence="2" id="KW-1185">Reference proteome</keyword>
<organism evidence="1 2">
    <name type="scientific">Catharanthus roseus</name>
    <name type="common">Madagascar periwinkle</name>
    <name type="synonym">Vinca rosea</name>
    <dbReference type="NCBI Taxonomy" id="4058"/>
    <lineage>
        <taxon>Eukaryota</taxon>
        <taxon>Viridiplantae</taxon>
        <taxon>Streptophyta</taxon>
        <taxon>Embryophyta</taxon>
        <taxon>Tracheophyta</taxon>
        <taxon>Spermatophyta</taxon>
        <taxon>Magnoliopsida</taxon>
        <taxon>eudicotyledons</taxon>
        <taxon>Gunneridae</taxon>
        <taxon>Pentapetalae</taxon>
        <taxon>asterids</taxon>
        <taxon>lamiids</taxon>
        <taxon>Gentianales</taxon>
        <taxon>Apocynaceae</taxon>
        <taxon>Rauvolfioideae</taxon>
        <taxon>Vinceae</taxon>
        <taxon>Catharanthinae</taxon>
        <taxon>Catharanthus</taxon>
    </lineage>
</organism>
<dbReference type="Proteomes" id="UP001060085">
    <property type="component" value="Linkage Group LG05"/>
</dbReference>
<evidence type="ECO:0000313" key="2">
    <source>
        <dbReference type="Proteomes" id="UP001060085"/>
    </source>
</evidence>
<dbReference type="EMBL" id="CM044705">
    <property type="protein sequence ID" value="KAI5661318.1"/>
    <property type="molecule type" value="Genomic_DNA"/>
</dbReference>
<proteinExistence type="predicted"/>
<gene>
    <name evidence="1" type="ORF">M9H77_20641</name>
</gene>
<evidence type="ECO:0000313" key="1">
    <source>
        <dbReference type="EMBL" id="KAI5661318.1"/>
    </source>
</evidence>
<protein>
    <submittedName>
        <fullName evidence="1">Uncharacterized protein</fullName>
    </submittedName>
</protein>
<comment type="caution">
    <text evidence="1">The sequence shown here is derived from an EMBL/GenBank/DDBJ whole genome shotgun (WGS) entry which is preliminary data.</text>
</comment>